<dbReference type="Proteomes" id="UP000198145">
    <property type="component" value="Unassembled WGS sequence"/>
</dbReference>
<organism evidence="1 2">
    <name type="scientific">Pseudomonas nitroreducens</name>
    <dbReference type="NCBI Taxonomy" id="46680"/>
    <lineage>
        <taxon>Bacteria</taxon>
        <taxon>Pseudomonadati</taxon>
        <taxon>Pseudomonadota</taxon>
        <taxon>Gammaproteobacteria</taxon>
        <taxon>Pseudomonadales</taxon>
        <taxon>Pseudomonadaceae</taxon>
        <taxon>Pseudomonas</taxon>
    </lineage>
</organism>
<dbReference type="AlphaFoldDB" id="A0A246F5A4"/>
<protein>
    <submittedName>
        <fullName evidence="1">Uncharacterized protein</fullName>
    </submittedName>
</protein>
<dbReference type="RefSeq" id="WP_088420944.1">
    <property type="nucleotide sequence ID" value="NZ_NJBA01000009.1"/>
</dbReference>
<reference evidence="1 2" key="1">
    <citation type="submission" date="2017-06" db="EMBL/GenBank/DDBJ databases">
        <title>Draft genome of Pseudomonas nitroreducens DF05.</title>
        <authorList>
            <person name="Iyer R."/>
        </authorList>
    </citation>
    <scope>NUCLEOTIDE SEQUENCE [LARGE SCALE GENOMIC DNA]</scope>
    <source>
        <strain evidence="1 2">DF05</strain>
    </source>
</reference>
<sequence>MREFLPVALTGQFGEEVLFINALAPVEHLREAALRRITAVEDLLQLMEDDSDSGLIRATARFASALAPLVSEARQLYELALERPGCQAGPMEG</sequence>
<evidence type="ECO:0000313" key="1">
    <source>
        <dbReference type="EMBL" id="OWP48369.1"/>
    </source>
</evidence>
<name>A0A246F5A4_PSENT</name>
<evidence type="ECO:0000313" key="2">
    <source>
        <dbReference type="Proteomes" id="UP000198145"/>
    </source>
</evidence>
<comment type="caution">
    <text evidence="1">The sequence shown here is derived from an EMBL/GenBank/DDBJ whole genome shotgun (WGS) entry which is preliminary data.</text>
</comment>
<gene>
    <name evidence="1" type="ORF">CEG18_23520</name>
</gene>
<dbReference type="eggNOG" id="ENOG5032Q6S">
    <property type="taxonomic scope" value="Bacteria"/>
</dbReference>
<accession>A0A246F5A4</accession>
<dbReference type="EMBL" id="NJBA01000009">
    <property type="protein sequence ID" value="OWP48369.1"/>
    <property type="molecule type" value="Genomic_DNA"/>
</dbReference>
<proteinExistence type="predicted"/>